<dbReference type="EMBL" id="RCUV01000002">
    <property type="protein sequence ID" value="RLP73439.1"/>
    <property type="molecule type" value="Genomic_DNA"/>
</dbReference>
<keyword evidence="7" id="KW-1185">Reference proteome</keyword>
<dbReference type="Gene3D" id="2.160.10.10">
    <property type="entry name" value="Hexapeptide repeat proteins"/>
    <property type="match status" value="1"/>
</dbReference>
<dbReference type="NCBIfam" id="TIGR03570">
    <property type="entry name" value="NeuD_NnaD"/>
    <property type="match status" value="1"/>
</dbReference>
<evidence type="ECO:0000256" key="4">
    <source>
        <dbReference type="PIRSR" id="PIRSR620019-2"/>
    </source>
</evidence>
<name>A0A3L6ZZQ8_9MICO</name>
<dbReference type="Pfam" id="PF17836">
    <property type="entry name" value="PglD_N"/>
    <property type="match status" value="1"/>
</dbReference>
<feature type="site" description="Increases basicity of active site His" evidence="3">
    <location>
        <position position="147"/>
    </location>
</feature>
<evidence type="ECO:0000256" key="3">
    <source>
        <dbReference type="PIRSR" id="PIRSR620019-1"/>
    </source>
</evidence>
<evidence type="ECO:0000256" key="2">
    <source>
        <dbReference type="ARBA" id="ARBA00022737"/>
    </source>
</evidence>
<dbReference type="Gene3D" id="3.40.50.20">
    <property type="match status" value="1"/>
</dbReference>
<dbReference type="InterPro" id="IPR011004">
    <property type="entry name" value="Trimer_LpxA-like_sf"/>
</dbReference>
<gene>
    <name evidence="6" type="ORF">D9V29_01765</name>
</gene>
<dbReference type="AlphaFoldDB" id="A0A3L6ZZQ8"/>
<dbReference type="Proteomes" id="UP000270299">
    <property type="component" value="Unassembled WGS sequence"/>
</dbReference>
<dbReference type="GO" id="GO:0016740">
    <property type="term" value="F:transferase activity"/>
    <property type="evidence" value="ECO:0007669"/>
    <property type="project" value="UniProtKB-KW"/>
</dbReference>
<feature type="domain" description="PglD N-terminal" evidence="5">
    <location>
        <begin position="6"/>
        <end position="89"/>
    </location>
</feature>
<dbReference type="InterPro" id="IPR050179">
    <property type="entry name" value="Trans_hexapeptide_repeat"/>
</dbReference>
<organism evidence="6 7">
    <name type="scientific">Mycetocola manganoxydans</name>
    <dbReference type="NCBI Taxonomy" id="699879"/>
    <lineage>
        <taxon>Bacteria</taxon>
        <taxon>Bacillati</taxon>
        <taxon>Actinomycetota</taxon>
        <taxon>Actinomycetes</taxon>
        <taxon>Micrococcales</taxon>
        <taxon>Microbacteriaceae</taxon>
        <taxon>Mycetocola</taxon>
    </lineage>
</organism>
<evidence type="ECO:0000313" key="7">
    <source>
        <dbReference type="Proteomes" id="UP000270299"/>
    </source>
</evidence>
<evidence type="ECO:0000259" key="5">
    <source>
        <dbReference type="Pfam" id="PF17836"/>
    </source>
</evidence>
<dbReference type="PANTHER" id="PTHR43300">
    <property type="entry name" value="ACETYLTRANSFERASE"/>
    <property type="match status" value="1"/>
</dbReference>
<dbReference type="CDD" id="cd03360">
    <property type="entry name" value="LbH_AT_putative"/>
    <property type="match status" value="1"/>
</dbReference>
<dbReference type="PROSITE" id="PS00101">
    <property type="entry name" value="HEXAPEP_TRANSFERASES"/>
    <property type="match status" value="1"/>
</dbReference>
<comment type="caution">
    <text evidence="6">The sequence shown here is derived from an EMBL/GenBank/DDBJ whole genome shotgun (WGS) entry which is preliminary data.</text>
</comment>
<dbReference type="InterPro" id="IPR020019">
    <property type="entry name" value="AcTrfase_PglD-like"/>
</dbReference>
<reference evidence="6 7" key="1">
    <citation type="submission" date="2018-10" db="EMBL/GenBank/DDBJ databases">
        <authorList>
            <person name="Li J."/>
        </authorList>
    </citation>
    <scope>NUCLEOTIDE SEQUENCE [LARGE SCALE GENOMIC DNA]</scope>
    <source>
        <strain evidence="6 7">CCTCC AB209002</strain>
    </source>
</reference>
<sequence>MLTVPLVIIGAGGFGREALDVVAAMNETHRNRFEIVGVVDSAPSLVNISRLEDRGISYLGTETEWLSNGNDASFVVGVGDPIMRSTIAARWIDAGRSPVTLVHPSAIVGGMSTIGAGSVVCAGVQISTNVRLGEYVHLNPNVTVGHDSALERCVSINPGAIVSGEVQIGTGSLVGAGAVILAGLNIGRDSVVGAAACVVRDVEASTVVKGVPAR</sequence>
<evidence type="ECO:0000256" key="1">
    <source>
        <dbReference type="ARBA" id="ARBA00022679"/>
    </source>
</evidence>
<dbReference type="PANTHER" id="PTHR43300:SF7">
    <property type="entry name" value="UDP-N-ACETYLBACILLOSAMINE N-ACETYLTRANSFERASE"/>
    <property type="match status" value="1"/>
</dbReference>
<dbReference type="InterPro" id="IPR018357">
    <property type="entry name" value="Hexapep_transf_CS"/>
</dbReference>
<keyword evidence="2" id="KW-0677">Repeat</keyword>
<evidence type="ECO:0000313" key="6">
    <source>
        <dbReference type="EMBL" id="RLP73439.1"/>
    </source>
</evidence>
<keyword evidence="1 6" id="KW-0808">Transferase</keyword>
<feature type="binding site" evidence="4">
    <location>
        <position position="79"/>
    </location>
    <ligand>
        <name>substrate</name>
    </ligand>
</feature>
<dbReference type="SUPFAM" id="SSF51161">
    <property type="entry name" value="Trimeric LpxA-like enzymes"/>
    <property type="match status" value="1"/>
</dbReference>
<dbReference type="OrthoDB" id="708224at2"/>
<feature type="active site" description="Proton acceptor" evidence="3">
    <location>
        <position position="146"/>
    </location>
</feature>
<proteinExistence type="predicted"/>
<dbReference type="InterPro" id="IPR041561">
    <property type="entry name" value="PglD_N"/>
</dbReference>
<protein>
    <submittedName>
        <fullName evidence="6">Acetyltransferase</fullName>
    </submittedName>
</protein>
<accession>A0A3L6ZZQ8</accession>